<dbReference type="EC" id="3.2.2.23" evidence="5"/>
<comment type="similarity">
    <text evidence="3">Belongs to the FPG family.</text>
</comment>
<dbReference type="EMBL" id="JBHSYQ010000003">
    <property type="protein sequence ID" value="MFC6997169.1"/>
    <property type="molecule type" value="Genomic_DNA"/>
</dbReference>
<evidence type="ECO:0000256" key="3">
    <source>
        <dbReference type="ARBA" id="ARBA00009409"/>
    </source>
</evidence>
<evidence type="ECO:0000256" key="15">
    <source>
        <dbReference type="ARBA" id="ARBA00023239"/>
    </source>
</evidence>
<dbReference type="SUPFAM" id="SSF46946">
    <property type="entry name" value="S13-like H2TH domain"/>
    <property type="match status" value="1"/>
</dbReference>
<keyword evidence="15" id="KW-0456">Lyase</keyword>
<keyword evidence="14" id="KW-0234">DNA repair</keyword>
<dbReference type="EC" id="4.2.99.18" evidence="6"/>
<dbReference type="Gene3D" id="3.20.190.10">
    <property type="entry name" value="MutM-like, N-terminal"/>
    <property type="match status" value="1"/>
</dbReference>
<evidence type="ECO:0000256" key="13">
    <source>
        <dbReference type="ARBA" id="ARBA00023125"/>
    </source>
</evidence>
<keyword evidence="12" id="KW-0862">Zinc</keyword>
<dbReference type="InterPro" id="IPR015886">
    <property type="entry name" value="H2TH_FPG"/>
</dbReference>
<evidence type="ECO:0000313" key="24">
    <source>
        <dbReference type="Proteomes" id="UP001596405"/>
    </source>
</evidence>
<comment type="catalytic activity">
    <reaction evidence="19">
        <text>2'-deoxyribonucleotide-(2'-deoxyribose 5'-phosphate)-2'-deoxyribonucleotide-DNA = a 3'-end 2'-deoxyribonucleotide-(2,3-dehydro-2,3-deoxyribose 5'-phosphate)-DNA + a 5'-end 5'-phospho-2'-deoxyribonucleoside-DNA + H(+)</text>
        <dbReference type="Rhea" id="RHEA:66592"/>
        <dbReference type="Rhea" id="RHEA-COMP:13180"/>
        <dbReference type="Rhea" id="RHEA-COMP:16897"/>
        <dbReference type="Rhea" id="RHEA-COMP:17067"/>
        <dbReference type="ChEBI" id="CHEBI:15378"/>
        <dbReference type="ChEBI" id="CHEBI:136412"/>
        <dbReference type="ChEBI" id="CHEBI:157695"/>
        <dbReference type="ChEBI" id="CHEBI:167181"/>
        <dbReference type="EC" id="4.2.99.18"/>
    </reaction>
</comment>
<keyword evidence="24" id="KW-1185">Reference proteome</keyword>
<dbReference type="PROSITE" id="PS51066">
    <property type="entry name" value="ZF_FPG_2"/>
    <property type="match status" value="1"/>
</dbReference>
<organism evidence="23 24">
    <name type="scientific">Rufibacter roseus</name>
    <dbReference type="NCBI Taxonomy" id="1567108"/>
    <lineage>
        <taxon>Bacteria</taxon>
        <taxon>Pseudomonadati</taxon>
        <taxon>Bacteroidota</taxon>
        <taxon>Cytophagia</taxon>
        <taxon>Cytophagales</taxon>
        <taxon>Hymenobacteraceae</taxon>
        <taxon>Rufibacter</taxon>
    </lineage>
</organism>
<evidence type="ECO:0000256" key="9">
    <source>
        <dbReference type="ARBA" id="ARBA00022763"/>
    </source>
</evidence>
<dbReference type="PROSITE" id="PS51068">
    <property type="entry name" value="FPG_CAT"/>
    <property type="match status" value="1"/>
</dbReference>
<gene>
    <name evidence="23" type="primary">mutM</name>
    <name evidence="23" type="ORF">ACFQHR_06005</name>
</gene>
<comment type="subunit">
    <text evidence="4">Monomer.</text>
</comment>
<evidence type="ECO:0000256" key="12">
    <source>
        <dbReference type="ARBA" id="ARBA00022833"/>
    </source>
</evidence>
<dbReference type="InterPro" id="IPR015887">
    <property type="entry name" value="DNA_glyclase_Znf_dom_DNA_BS"/>
</dbReference>
<dbReference type="SUPFAM" id="SSF57716">
    <property type="entry name" value="Glucocorticoid receptor-like (DNA-binding domain)"/>
    <property type="match status" value="1"/>
</dbReference>
<keyword evidence="9" id="KW-0227">DNA damage</keyword>
<dbReference type="InterPro" id="IPR010979">
    <property type="entry name" value="Ribosomal_uS13-like_H2TH"/>
</dbReference>
<dbReference type="SMART" id="SM01232">
    <property type="entry name" value="H2TH"/>
    <property type="match status" value="1"/>
</dbReference>
<comment type="caution">
    <text evidence="23">The sequence shown here is derived from an EMBL/GenBank/DDBJ whole genome shotgun (WGS) entry which is preliminary data.</text>
</comment>
<dbReference type="InterPro" id="IPR012319">
    <property type="entry name" value="FPG_cat"/>
</dbReference>
<evidence type="ECO:0000256" key="16">
    <source>
        <dbReference type="ARBA" id="ARBA00023268"/>
    </source>
</evidence>
<evidence type="ECO:0000256" key="2">
    <source>
        <dbReference type="ARBA" id="ARBA00001947"/>
    </source>
</evidence>
<evidence type="ECO:0000256" key="5">
    <source>
        <dbReference type="ARBA" id="ARBA00012024"/>
    </source>
</evidence>
<evidence type="ECO:0000256" key="14">
    <source>
        <dbReference type="ARBA" id="ARBA00023204"/>
    </source>
</evidence>
<dbReference type="InterPro" id="IPR020629">
    <property type="entry name" value="FPG_Glyclase"/>
</dbReference>
<evidence type="ECO:0000313" key="23">
    <source>
        <dbReference type="EMBL" id="MFC6997169.1"/>
    </source>
</evidence>
<keyword evidence="8" id="KW-0479">Metal-binding</keyword>
<dbReference type="GO" id="GO:0008534">
    <property type="term" value="F:oxidized purine nucleobase lesion DNA N-glycosylase activity"/>
    <property type="evidence" value="ECO:0007669"/>
    <property type="project" value="UniProtKB-EC"/>
</dbReference>
<dbReference type="SUPFAM" id="SSF81624">
    <property type="entry name" value="N-terminal domain of MutM-like DNA repair proteins"/>
    <property type="match status" value="1"/>
</dbReference>
<protein>
    <recommendedName>
        <fullName evidence="7">Formamidopyrimidine-DNA glycosylase</fullName>
        <ecNumber evidence="5">3.2.2.23</ecNumber>
        <ecNumber evidence="6">4.2.99.18</ecNumber>
    </recommendedName>
    <alternativeName>
        <fullName evidence="18">DNA-(apurinic or apyrimidinic site) lyase MutM</fullName>
    </alternativeName>
</protein>
<comment type="cofactor">
    <cofactor evidence="2">
        <name>Zn(2+)</name>
        <dbReference type="ChEBI" id="CHEBI:29105"/>
    </cofactor>
</comment>
<evidence type="ECO:0000256" key="11">
    <source>
        <dbReference type="ARBA" id="ARBA00022801"/>
    </source>
</evidence>
<evidence type="ECO:0000259" key="22">
    <source>
        <dbReference type="PROSITE" id="PS51068"/>
    </source>
</evidence>
<name>A0ABW2DKH9_9BACT</name>
<evidence type="ECO:0000256" key="8">
    <source>
        <dbReference type="ARBA" id="ARBA00022723"/>
    </source>
</evidence>
<dbReference type="NCBIfam" id="TIGR00577">
    <property type="entry name" value="fpg"/>
    <property type="match status" value="1"/>
</dbReference>
<feature type="domain" description="FPG-type" evidence="21">
    <location>
        <begin position="241"/>
        <end position="271"/>
    </location>
</feature>
<dbReference type="Pfam" id="PF06831">
    <property type="entry name" value="H2TH"/>
    <property type="match status" value="1"/>
</dbReference>
<reference evidence="24" key="1">
    <citation type="journal article" date="2019" name="Int. J. Syst. Evol. Microbiol.">
        <title>The Global Catalogue of Microorganisms (GCM) 10K type strain sequencing project: providing services to taxonomists for standard genome sequencing and annotation.</title>
        <authorList>
            <consortium name="The Broad Institute Genomics Platform"/>
            <consortium name="The Broad Institute Genome Sequencing Center for Infectious Disease"/>
            <person name="Wu L."/>
            <person name="Ma J."/>
        </authorList>
    </citation>
    <scope>NUCLEOTIDE SEQUENCE [LARGE SCALE GENOMIC DNA]</scope>
    <source>
        <strain evidence="24">CGMCC 4.7393</strain>
    </source>
</reference>
<dbReference type="Gene3D" id="1.10.8.50">
    <property type="match status" value="1"/>
</dbReference>
<sequence length="271" mass="30344">MPELPEVETFRRFIEETSLGQAISEVEVQDPKRQLLLDLDEFRRALIGNMFTGSQRLGKQLFLFTEKGQVVTIHFGMTGDVAYFKDEADTPRFARTMFHFQNGFKLAILDSRKFGRIGITESVEVFRKQKKLGPDALTITSQELAIGLTRKKAPIKALLLDQRIAPGIGNWIADEVLFQAGLHPERPAGSLVGKEVELLAEKIRDVLKTAIEAEAVYRNFPAHYLIHAREWDTAPAAASADAHLHCPHCASNIQKDYVGGRATYFCSSCQV</sequence>
<evidence type="ECO:0000256" key="20">
    <source>
        <dbReference type="PROSITE-ProRule" id="PRU00391"/>
    </source>
</evidence>
<keyword evidence="10 20" id="KW-0863">Zinc-finger</keyword>
<evidence type="ECO:0000259" key="21">
    <source>
        <dbReference type="PROSITE" id="PS51066"/>
    </source>
</evidence>
<dbReference type="InterPro" id="IPR035937">
    <property type="entry name" value="FPG_N"/>
</dbReference>
<accession>A0ABW2DKH9</accession>
<comment type="catalytic activity">
    <reaction evidence="1">
        <text>Hydrolysis of DNA containing ring-opened 7-methylguanine residues, releasing 2,6-diamino-4-hydroxy-5-(N-methyl)formamidopyrimidine.</text>
        <dbReference type="EC" id="3.2.2.23"/>
    </reaction>
</comment>
<dbReference type="PROSITE" id="PS01242">
    <property type="entry name" value="ZF_FPG_1"/>
    <property type="match status" value="1"/>
</dbReference>
<evidence type="ECO:0000256" key="10">
    <source>
        <dbReference type="ARBA" id="ARBA00022771"/>
    </source>
</evidence>
<evidence type="ECO:0000256" key="7">
    <source>
        <dbReference type="ARBA" id="ARBA00016240"/>
    </source>
</evidence>
<evidence type="ECO:0000256" key="1">
    <source>
        <dbReference type="ARBA" id="ARBA00001668"/>
    </source>
</evidence>
<evidence type="ECO:0000256" key="17">
    <source>
        <dbReference type="ARBA" id="ARBA00023295"/>
    </source>
</evidence>
<evidence type="ECO:0000256" key="18">
    <source>
        <dbReference type="ARBA" id="ARBA00030638"/>
    </source>
</evidence>
<dbReference type="SMART" id="SM00898">
    <property type="entry name" value="Fapy_DNA_glyco"/>
    <property type="match status" value="1"/>
</dbReference>
<evidence type="ECO:0000256" key="6">
    <source>
        <dbReference type="ARBA" id="ARBA00012720"/>
    </source>
</evidence>
<dbReference type="PANTHER" id="PTHR22993:SF9">
    <property type="entry name" value="FORMAMIDOPYRIMIDINE-DNA GLYCOSYLASE"/>
    <property type="match status" value="1"/>
</dbReference>
<keyword evidence="13" id="KW-0238">DNA-binding</keyword>
<proteinExistence type="inferred from homology"/>
<evidence type="ECO:0000256" key="4">
    <source>
        <dbReference type="ARBA" id="ARBA00011245"/>
    </source>
</evidence>
<feature type="domain" description="Formamidopyrimidine-DNA glycosylase catalytic" evidence="22">
    <location>
        <begin position="2"/>
        <end position="115"/>
    </location>
</feature>
<keyword evidence="11 23" id="KW-0378">Hydrolase</keyword>
<dbReference type="RefSeq" id="WP_066615298.1">
    <property type="nucleotide sequence ID" value="NZ_JBHSYQ010000003.1"/>
</dbReference>
<keyword evidence="16" id="KW-0511">Multifunctional enzyme</keyword>
<dbReference type="Pfam" id="PF01149">
    <property type="entry name" value="Fapy_DNA_glyco"/>
    <property type="match status" value="1"/>
</dbReference>
<dbReference type="PANTHER" id="PTHR22993">
    <property type="entry name" value="FORMAMIDOPYRIMIDINE-DNA GLYCOSYLASE"/>
    <property type="match status" value="1"/>
</dbReference>
<dbReference type="Proteomes" id="UP001596405">
    <property type="component" value="Unassembled WGS sequence"/>
</dbReference>
<evidence type="ECO:0000256" key="19">
    <source>
        <dbReference type="ARBA" id="ARBA00044632"/>
    </source>
</evidence>
<dbReference type="InterPro" id="IPR000214">
    <property type="entry name" value="Znf_DNA_glyclase/AP_lyase"/>
</dbReference>
<keyword evidence="17 23" id="KW-0326">Glycosidase</keyword>